<protein>
    <submittedName>
        <fullName evidence="2">Uncharacterized protein</fullName>
    </submittedName>
</protein>
<gene>
    <name evidence="2" type="ORF">NTEN_LOCUS10608</name>
</gene>
<organism evidence="2 3">
    <name type="scientific">Nesidiocoris tenuis</name>
    <dbReference type="NCBI Taxonomy" id="355587"/>
    <lineage>
        <taxon>Eukaryota</taxon>
        <taxon>Metazoa</taxon>
        <taxon>Ecdysozoa</taxon>
        <taxon>Arthropoda</taxon>
        <taxon>Hexapoda</taxon>
        <taxon>Insecta</taxon>
        <taxon>Pterygota</taxon>
        <taxon>Neoptera</taxon>
        <taxon>Paraneoptera</taxon>
        <taxon>Hemiptera</taxon>
        <taxon>Heteroptera</taxon>
        <taxon>Panheteroptera</taxon>
        <taxon>Cimicomorpha</taxon>
        <taxon>Miridae</taxon>
        <taxon>Dicyphina</taxon>
        <taxon>Nesidiocoris</taxon>
    </lineage>
</organism>
<proteinExistence type="predicted"/>
<feature type="non-terminal residue" evidence="2">
    <location>
        <position position="1"/>
    </location>
</feature>
<evidence type="ECO:0000313" key="3">
    <source>
        <dbReference type="Proteomes" id="UP000479000"/>
    </source>
</evidence>
<feature type="compositionally biased region" description="Acidic residues" evidence="1">
    <location>
        <begin position="16"/>
        <end position="26"/>
    </location>
</feature>
<evidence type="ECO:0000256" key="1">
    <source>
        <dbReference type="SAM" id="MobiDB-lite"/>
    </source>
</evidence>
<dbReference type="Proteomes" id="UP000479000">
    <property type="component" value="Unassembled WGS sequence"/>
</dbReference>
<feature type="compositionally biased region" description="Gly residues" evidence="1">
    <location>
        <begin position="1"/>
        <end position="11"/>
    </location>
</feature>
<evidence type="ECO:0000313" key="2">
    <source>
        <dbReference type="EMBL" id="CAB0005131.1"/>
    </source>
</evidence>
<sequence>VAYDGSGGSGDGRVDSDDEGYSDADDGSGSGDGPPPPIISSKNDQLHHLQRLNIVIELEKRTLCFTHMPYSCVYNLFLTFSSNRTNSRKWRHDADIEQQGAVRHGRSGELVSCELHDAVIVGDPGNRLVALTSG</sequence>
<accession>A0A6H5GRJ4</accession>
<dbReference type="EMBL" id="CADCXU010015935">
    <property type="protein sequence ID" value="CAB0005131.1"/>
    <property type="molecule type" value="Genomic_DNA"/>
</dbReference>
<name>A0A6H5GRJ4_9HEMI</name>
<keyword evidence="3" id="KW-1185">Reference proteome</keyword>
<dbReference type="AlphaFoldDB" id="A0A6H5GRJ4"/>
<reference evidence="2 3" key="1">
    <citation type="submission" date="2020-02" db="EMBL/GenBank/DDBJ databases">
        <authorList>
            <person name="Ferguson B K."/>
        </authorList>
    </citation>
    <scope>NUCLEOTIDE SEQUENCE [LARGE SCALE GENOMIC DNA]</scope>
</reference>
<feature type="region of interest" description="Disordered" evidence="1">
    <location>
        <begin position="1"/>
        <end position="42"/>
    </location>
</feature>